<evidence type="ECO:0000256" key="1">
    <source>
        <dbReference type="SAM" id="MobiDB-lite"/>
    </source>
</evidence>
<dbReference type="EMBL" id="KQ417782">
    <property type="protein sequence ID" value="KOF90351.1"/>
    <property type="molecule type" value="Genomic_DNA"/>
</dbReference>
<dbReference type="AlphaFoldDB" id="A0A0L8HM89"/>
<accession>A0A0L8HM89</accession>
<dbReference type="KEGG" id="obi:106869789"/>
<feature type="compositionally biased region" description="Polar residues" evidence="1">
    <location>
        <begin position="28"/>
        <end position="42"/>
    </location>
</feature>
<proteinExistence type="predicted"/>
<sequence length="136" mass="14754">MSSCKEESESCLSLCASNGHEDAEQFDRISSSQTHAVSSTTCGEVAIHPNKSKSPKMSPSSSSSSSDAAVLQRTTVADMTKSKDFETFHLAPSKKADSKYYKEESAETTKEKSRSSSKKANKESGKLYPGKESVKW</sequence>
<dbReference type="EMBL" id="KQ417782">
    <property type="protein sequence ID" value="KOF90350.1"/>
    <property type="molecule type" value="Genomic_DNA"/>
</dbReference>
<feature type="compositionally biased region" description="Low complexity" evidence="1">
    <location>
        <begin position="55"/>
        <end position="66"/>
    </location>
</feature>
<gene>
    <name evidence="2" type="ORF">OCBIM_22011337mg</name>
</gene>
<feature type="compositionally biased region" description="Basic and acidic residues" evidence="1">
    <location>
        <begin position="94"/>
        <end position="125"/>
    </location>
</feature>
<dbReference type="EMBL" id="KQ417782">
    <property type="protein sequence ID" value="KOF90352.1"/>
    <property type="molecule type" value="Genomic_DNA"/>
</dbReference>
<organism evidence="2">
    <name type="scientific">Octopus bimaculoides</name>
    <name type="common">California two-spotted octopus</name>
    <dbReference type="NCBI Taxonomy" id="37653"/>
    <lineage>
        <taxon>Eukaryota</taxon>
        <taxon>Metazoa</taxon>
        <taxon>Spiralia</taxon>
        <taxon>Lophotrochozoa</taxon>
        <taxon>Mollusca</taxon>
        <taxon>Cephalopoda</taxon>
        <taxon>Coleoidea</taxon>
        <taxon>Octopodiformes</taxon>
        <taxon>Octopoda</taxon>
        <taxon>Incirrata</taxon>
        <taxon>Octopodidae</taxon>
        <taxon>Octopus</taxon>
    </lineage>
</organism>
<feature type="region of interest" description="Disordered" evidence="1">
    <location>
        <begin position="94"/>
        <end position="136"/>
    </location>
</feature>
<protein>
    <submittedName>
        <fullName evidence="2">Uncharacterized protein</fullName>
    </submittedName>
</protein>
<evidence type="ECO:0000313" key="2">
    <source>
        <dbReference type="EMBL" id="KOF90351.1"/>
    </source>
</evidence>
<name>A0A0L8HM89_OCTBM</name>
<feature type="region of interest" description="Disordered" evidence="1">
    <location>
        <begin position="26"/>
        <end position="75"/>
    </location>
</feature>
<reference evidence="2" key="1">
    <citation type="submission" date="2015-07" db="EMBL/GenBank/DDBJ databases">
        <title>MeaNS - Measles Nucleotide Surveillance Program.</title>
        <authorList>
            <person name="Tran T."/>
            <person name="Druce J."/>
        </authorList>
    </citation>
    <scope>NUCLEOTIDE SEQUENCE</scope>
    <source>
        <strain evidence="2">UCB-OBI-ISO-001</strain>
        <tissue evidence="2">Gonad</tissue>
    </source>
</reference>